<name>A0A2N5C5M2_9BURK</name>
<dbReference type="EMBL" id="PJRP01000017">
    <property type="protein sequence ID" value="PLP97529.1"/>
    <property type="molecule type" value="Genomic_DNA"/>
</dbReference>
<dbReference type="AlphaFoldDB" id="A0A2N5C5M2"/>
<evidence type="ECO:0000313" key="1">
    <source>
        <dbReference type="EMBL" id="PLP97529.1"/>
    </source>
</evidence>
<proteinExistence type="predicted"/>
<gene>
    <name evidence="1" type="ORF">CYJ10_27270</name>
</gene>
<organism evidence="1 2">
    <name type="scientific">Cupriavidus pauculus</name>
    <dbReference type="NCBI Taxonomy" id="82633"/>
    <lineage>
        <taxon>Bacteria</taxon>
        <taxon>Pseudomonadati</taxon>
        <taxon>Pseudomonadota</taxon>
        <taxon>Betaproteobacteria</taxon>
        <taxon>Burkholderiales</taxon>
        <taxon>Burkholderiaceae</taxon>
        <taxon>Cupriavidus</taxon>
    </lineage>
</organism>
<comment type="caution">
    <text evidence="1">The sequence shown here is derived from an EMBL/GenBank/DDBJ whole genome shotgun (WGS) entry which is preliminary data.</text>
</comment>
<reference evidence="1 2" key="1">
    <citation type="submission" date="2017-12" db="EMBL/GenBank/DDBJ databases">
        <title>Genome sequence of the active heterotrophic nitrifier-denitrifier, Cupriavidus pauculus UM1.</title>
        <authorList>
            <person name="Putonti C."/>
            <person name="Castignetti D."/>
        </authorList>
    </citation>
    <scope>NUCLEOTIDE SEQUENCE [LARGE SCALE GENOMIC DNA]</scope>
    <source>
        <strain evidence="1 2">UM1</strain>
    </source>
</reference>
<accession>A0A2N5C5M2</accession>
<dbReference type="Proteomes" id="UP000234341">
    <property type="component" value="Unassembled WGS sequence"/>
</dbReference>
<protein>
    <submittedName>
        <fullName evidence="1">Uncharacterized protein</fullName>
    </submittedName>
</protein>
<sequence>MNESRPIQEEERLAYVDNTLDGERCKDIDAYLVAHPPVAARVDMYLAHRKTLRDAYAPVLREPIPLSQTSPCWAWPVPLGVIRGKSLE</sequence>
<evidence type="ECO:0000313" key="2">
    <source>
        <dbReference type="Proteomes" id="UP000234341"/>
    </source>
</evidence>